<evidence type="ECO:0000256" key="1">
    <source>
        <dbReference type="SAM" id="Phobius"/>
    </source>
</evidence>
<gene>
    <name evidence="3" type="ORF">JZO76_02855</name>
</gene>
<organism evidence="3 4">
    <name type="scientific">Candidatus Enterococcus myersii</name>
    <dbReference type="NCBI Taxonomy" id="2815322"/>
    <lineage>
        <taxon>Bacteria</taxon>
        <taxon>Bacillati</taxon>
        <taxon>Bacillota</taxon>
        <taxon>Bacilli</taxon>
        <taxon>Lactobacillales</taxon>
        <taxon>Enterococcaceae</taxon>
        <taxon>Enterococcus</taxon>
    </lineage>
</organism>
<keyword evidence="2" id="KW-0732">Signal</keyword>
<name>A0ABS3H4S8_9ENTE</name>
<reference evidence="3 4" key="1">
    <citation type="submission" date="2021-03" db="EMBL/GenBank/DDBJ databases">
        <title>Enterococcal diversity collection.</title>
        <authorList>
            <person name="Gilmore M.S."/>
            <person name="Schwartzman J."/>
            <person name="Van Tyne D."/>
            <person name="Martin M."/>
            <person name="Earl A.M."/>
            <person name="Manson A.L."/>
            <person name="Straub T."/>
            <person name="Salamzade R."/>
            <person name="Saavedra J."/>
            <person name="Lebreton F."/>
            <person name="Prichula J."/>
            <person name="Schaufler K."/>
            <person name="Gaca A."/>
            <person name="Sgardioli B."/>
            <person name="Wagenaar J."/>
            <person name="Strong T."/>
        </authorList>
    </citation>
    <scope>NUCLEOTIDE SEQUENCE [LARGE SCALE GENOMIC DNA]</scope>
    <source>
        <strain evidence="3 4">MJM12</strain>
    </source>
</reference>
<keyword evidence="1" id="KW-0472">Membrane</keyword>
<proteinExistence type="predicted"/>
<dbReference type="Proteomes" id="UP000664256">
    <property type="component" value="Unassembled WGS sequence"/>
</dbReference>
<sequence length="104" mass="11633">MNEKKSNAKKLCRILFLLWLTFSGLVLAPNSVVAATDTMTNKTTLVISDKSQHTSNGDNTLANGNSRKHYPKTNEIQSFAFSFLGTLLLAILFLLCKRRREKDA</sequence>
<evidence type="ECO:0000313" key="3">
    <source>
        <dbReference type="EMBL" id="MBO0448466.1"/>
    </source>
</evidence>
<feature type="signal peptide" evidence="2">
    <location>
        <begin position="1"/>
        <end position="28"/>
    </location>
</feature>
<keyword evidence="1" id="KW-0812">Transmembrane</keyword>
<keyword evidence="1" id="KW-1133">Transmembrane helix</keyword>
<keyword evidence="4" id="KW-1185">Reference proteome</keyword>
<accession>A0ABS3H4S8</accession>
<dbReference type="EMBL" id="JAFLVT010000005">
    <property type="protein sequence ID" value="MBO0448466.1"/>
    <property type="molecule type" value="Genomic_DNA"/>
</dbReference>
<feature type="chain" id="PRO_5047172148" evidence="2">
    <location>
        <begin position="29"/>
        <end position="104"/>
    </location>
</feature>
<evidence type="ECO:0000313" key="4">
    <source>
        <dbReference type="Proteomes" id="UP000664256"/>
    </source>
</evidence>
<evidence type="ECO:0000256" key="2">
    <source>
        <dbReference type="SAM" id="SignalP"/>
    </source>
</evidence>
<dbReference type="NCBIfam" id="TIGR01167">
    <property type="entry name" value="LPXTG_anchor"/>
    <property type="match status" value="1"/>
</dbReference>
<dbReference type="RefSeq" id="WP_206902675.1">
    <property type="nucleotide sequence ID" value="NZ_JAFLVT010000005.1"/>
</dbReference>
<protein>
    <submittedName>
        <fullName evidence="3">LPXTG cell wall anchor domain-containing protein</fullName>
    </submittedName>
</protein>
<comment type="caution">
    <text evidence="3">The sequence shown here is derived from an EMBL/GenBank/DDBJ whole genome shotgun (WGS) entry which is preliminary data.</text>
</comment>
<feature type="transmembrane region" description="Helical" evidence="1">
    <location>
        <begin position="76"/>
        <end position="96"/>
    </location>
</feature>